<comment type="caution">
    <text evidence="2">The sequence shown here is derived from an EMBL/GenBank/DDBJ whole genome shotgun (WGS) entry which is preliminary data.</text>
</comment>
<dbReference type="Proteomes" id="UP000759273">
    <property type="component" value="Unassembled WGS sequence"/>
</dbReference>
<dbReference type="PANTHER" id="PTHR12526:SF630">
    <property type="entry name" value="GLYCOSYLTRANSFERASE"/>
    <property type="match status" value="1"/>
</dbReference>
<name>A0A943DC11_9FIRM</name>
<evidence type="ECO:0000259" key="1">
    <source>
        <dbReference type="Pfam" id="PF00534"/>
    </source>
</evidence>
<evidence type="ECO:0000313" key="2">
    <source>
        <dbReference type="EMBL" id="MBS5331512.1"/>
    </source>
</evidence>
<accession>A0A943DC11</accession>
<dbReference type="Gene3D" id="3.40.50.2000">
    <property type="entry name" value="Glycogen Phosphorylase B"/>
    <property type="match status" value="2"/>
</dbReference>
<feature type="domain" description="Glycosyl transferase family 1" evidence="1">
    <location>
        <begin position="185"/>
        <end position="318"/>
    </location>
</feature>
<reference evidence="2" key="1">
    <citation type="submission" date="2021-02" db="EMBL/GenBank/DDBJ databases">
        <title>Infant gut strain persistence is associated with maternal origin, phylogeny, and functional potential including surface adhesion and iron acquisition.</title>
        <authorList>
            <person name="Lou Y.C."/>
        </authorList>
    </citation>
    <scope>NUCLEOTIDE SEQUENCE</scope>
    <source>
        <strain evidence="2">L3_101_000M1_dasL3_101_000M1_concoct_87</strain>
    </source>
</reference>
<dbReference type="EMBL" id="JAGZGG010000004">
    <property type="protein sequence ID" value="MBS5331512.1"/>
    <property type="molecule type" value="Genomic_DNA"/>
</dbReference>
<dbReference type="Pfam" id="PF00534">
    <property type="entry name" value="Glycos_transf_1"/>
    <property type="match status" value="1"/>
</dbReference>
<dbReference type="InterPro" id="IPR001296">
    <property type="entry name" value="Glyco_trans_1"/>
</dbReference>
<dbReference type="PANTHER" id="PTHR12526">
    <property type="entry name" value="GLYCOSYLTRANSFERASE"/>
    <property type="match status" value="1"/>
</dbReference>
<protein>
    <submittedName>
        <fullName evidence="2">Glycosyltransferase family 4 protein</fullName>
    </submittedName>
</protein>
<dbReference type="AlphaFoldDB" id="A0A943DC11"/>
<dbReference type="SUPFAM" id="SSF53756">
    <property type="entry name" value="UDP-Glycosyltransferase/glycogen phosphorylase"/>
    <property type="match status" value="1"/>
</dbReference>
<sequence>MKKVLILNAILYTPENGRKLKSINDSLLITVCRGFLAAGYEPTLIADSYYKPLDEEEYEFEILYFDHVYEKVFSPYKMPFPKGLKKYLKKHKNEYDFIVSSEVFSWYSLMAAQVAKEKLIVWQELALHNKMLHGYASRIWYAVVGRLFFKDVLIAPRSEKAKRFILQYCNNVDGEIYQHPIDINKFSAQRKKQKCFISVSQLVERKQVDKIIAEFSKFYSTHSEYELYVCGEGKEKKKLLDLTHKLGLDDAVHFMGAVNHSELSVLLGKAMALLIYTNKDNSILTISEAIASGTPVLTTPVPDNSQYVAKTNTGIVKSNWSSLDVEKIISNNNKYINNCITVREELTNIALARKIIILRGKLHE</sequence>
<proteinExistence type="predicted"/>
<evidence type="ECO:0000313" key="3">
    <source>
        <dbReference type="Proteomes" id="UP000759273"/>
    </source>
</evidence>
<organism evidence="2 3">
    <name type="scientific">Subdoligranulum variabile</name>
    <dbReference type="NCBI Taxonomy" id="214851"/>
    <lineage>
        <taxon>Bacteria</taxon>
        <taxon>Bacillati</taxon>
        <taxon>Bacillota</taxon>
        <taxon>Clostridia</taxon>
        <taxon>Eubacteriales</taxon>
        <taxon>Oscillospiraceae</taxon>
        <taxon>Subdoligranulum</taxon>
    </lineage>
</organism>
<dbReference type="CDD" id="cd03801">
    <property type="entry name" value="GT4_PimA-like"/>
    <property type="match status" value="1"/>
</dbReference>
<gene>
    <name evidence="2" type="ORF">KHY36_03165</name>
</gene>
<dbReference type="GO" id="GO:0016757">
    <property type="term" value="F:glycosyltransferase activity"/>
    <property type="evidence" value="ECO:0007669"/>
    <property type="project" value="InterPro"/>
</dbReference>